<protein>
    <submittedName>
        <fullName evidence="1">Uncharacterized protein</fullName>
    </submittedName>
</protein>
<proteinExistence type="predicted"/>
<name>A0A0E9RBU8_ANGAN</name>
<evidence type="ECO:0000313" key="1">
    <source>
        <dbReference type="EMBL" id="JAH26626.1"/>
    </source>
</evidence>
<sequence length="10" mass="1119">MSQIACRLTP</sequence>
<reference evidence="1" key="1">
    <citation type="submission" date="2014-11" db="EMBL/GenBank/DDBJ databases">
        <authorList>
            <person name="Amaro Gonzalez C."/>
        </authorList>
    </citation>
    <scope>NUCLEOTIDE SEQUENCE</scope>
</reference>
<accession>A0A0E9RBU8</accession>
<dbReference type="EMBL" id="GBXM01081951">
    <property type="protein sequence ID" value="JAH26626.1"/>
    <property type="molecule type" value="Transcribed_RNA"/>
</dbReference>
<organism evidence="1">
    <name type="scientific">Anguilla anguilla</name>
    <name type="common">European freshwater eel</name>
    <name type="synonym">Muraena anguilla</name>
    <dbReference type="NCBI Taxonomy" id="7936"/>
    <lineage>
        <taxon>Eukaryota</taxon>
        <taxon>Metazoa</taxon>
        <taxon>Chordata</taxon>
        <taxon>Craniata</taxon>
        <taxon>Vertebrata</taxon>
        <taxon>Euteleostomi</taxon>
        <taxon>Actinopterygii</taxon>
        <taxon>Neopterygii</taxon>
        <taxon>Teleostei</taxon>
        <taxon>Anguilliformes</taxon>
        <taxon>Anguillidae</taxon>
        <taxon>Anguilla</taxon>
    </lineage>
</organism>
<reference evidence="1" key="2">
    <citation type="journal article" date="2015" name="Fish Shellfish Immunol.">
        <title>Early steps in the European eel (Anguilla anguilla)-Vibrio vulnificus interaction in the gills: Role of the RtxA13 toxin.</title>
        <authorList>
            <person name="Callol A."/>
            <person name="Pajuelo D."/>
            <person name="Ebbesson L."/>
            <person name="Teles M."/>
            <person name="MacKenzie S."/>
            <person name="Amaro C."/>
        </authorList>
    </citation>
    <scope>NUCLEOTIDE SEQUENCE</scope>
</reference>